<name>X6MKB4_RETFI</name>
<dbReference type="InterPro" id="IPR000938">
    <property type="entry name" value="CAP-Gly_domain"/>
</dbReference>
<keyword evidence="4" id="KW-1185">Reference proteome</keyword>
<dbReference type="PROSITE" id="PS50245">
    <property type="entry name" value="CAP_GLY_2"/>
    <property type="match status" value="1"/>
</dbReference>
<protein>
    <recommendedName>
        <fullName evidence="2">CAP-Gly domain-containing protein</fullName>
    </recommendedName>
</protein>
<dbReference type="EMBL" id="ASPP01020345">
    <property type="protein sequence ID" value="ETO13867.1"/>
    <property type="molecule type" value="Genomic_DNA"/>
</dbReference>
<evidence type="ECO:0000313" key="4">
    <source>
        <dbReference type="Proteomes" id="UP000023152"/>
    </source>
</evidence>
<keyword evidence="1" id="KW-0812">Transmembrane</keyword>
<dbReference type="InterPro" id="IPR036859">
    <property type="entry name" value="CAP-Gly_dom_sf"/>
</dbReference>
<dbReference type="Proteomes" id="UP000023152">
    <property type="component" value="Unassembled WGS sequence"/>
</dbReference>
<feature type="non-terminal residue" evidence="3">
    <location>
        <position position="210"/>
    </location>
</feature>
<dbReference type="AlphaFoldDB" id="X6MKB4"/>
<proteinExistence type="predicted"/>
<accession>X6MKB4</accession>
<evidence type="ECO:0000259" key="2">
    <source>
        <dbReference type="PROSITE" id="PS50245"/>
    </source>
</evidence>
<reference evidence="3 4" key="1">
    <citation type="journal article" date="2013" name="Curr. Biol.">
        <title>The Genome of the Foraminiferan Reticulomyxa filosa.</title>
        <authorList>
            <person name="Glockner G."/>
            <person name="Hulsmann N."/>
            <person name="Schleicher M."/>
            <person name="Noegel A.A."/>
            <person name="Eichinger L."/>
            <person name="Gallinger C."/>
            <person name="Pawlowski J."/>
            <person name="Sierra R."/>
            <person name="Euteneuer U."/>
            <person name="Pillet L."/>
            <person name="Moustafa A."/>
            <person name="Platzer M."/>
            <person name="Groth M."/>
            <person name="Szafranski K."/>
            <person name="Schliwa M."/>
        </authorList>
    </citation>
    <scope>NUCLEOTIDE SEQUENCE [LARGE SCALE GENOMIC DNA]</scope>
</reference>
<comment type="caution">
    <text evidence="3">The sequence shown here is derived from an EMBL/GenBank/DDBJ whole genome shotgun (WGS) entry which is preliminary data.</text>
</comment>
<gene>
    <name evidence="3" type="ORF">RFI_23501</name>
</gene>
<dbReference type="OrthoDB" id="10038993at2759"/>
<feature type="domain" description="CAP-Gly" evidence="2">
    <location>
        <begin position="68"/>
        <end position="113"/>
    </location>
</feature>
<organism evidence="3 4">
    <name type="scientific">Reticulomyxa filosa</name>
    <dbReference type="NCBI Taxonomy" id="46433"/>
    <lineage>
        <taxon>Eukaryota</taxon>
        <taxon>Sar</taxon>
        <taxon>Rhizaria</taxon>
        <taxon>Retaria</taxon>
        <taxon>Foraminifera</taxon>
        <taxon>Monothalamids</taxon>
        <taxon>Reticulomyxidae</taxon>
        <taxon>Reticulomyxa</taxon>
    </lineage>
</organism>
<evidence type="ECO:0000256" key="1">
    <source>
        <dbReference type="SAM" id="Phobius"/>
    </source>
</evidence>
<keyword evidence="1" id="KW-1133">Transmembrane helix</keyword>
<dbReference type="Pfam" id="PF01302">
    <property type="entry name" value="CAP_GLY"/>
    <property type="match status" value="1"/>
</dbReference>
<dbReference type="SUPFAM" id="SSF74924">
    <property type="entry name" value="Cap-Gly domain"/>
    <property type="match status" value="1"/>
</dbReference>
<keyword evidence="1" id="KW-0472">Membrane</keyword>
<feature type="transmembrane region" description="Helical" evidence="1">
    <location>
        <begin position="133"/>
        <end position="158"/>
    </location>
</feature>
<sequence>MTITYEYGNTHKQETISFRYGDIIIAGDYIGLLRLACSPSPFFSIVFFNFQKEEETTYTLKYIGRLDKEQKPTEEFYLGIECFQPIKDGHDGRLELVEYFQTRFNKNSGILIPFSQFKCKVPELGIIQFFFQWYLRAIGVLDQFSVCLFAFVMCVCVISSHKRALDLTTKLLGQMKESEQVIHQSTDLLYQLNSNSSSQTPDEFITFHSM</sequence>
<dbReference type="Gene3D" id="2.30.30.190">
    <property type="entry name" value="CAP Gly-rich-like domain"/>
    <property type="match status" value="1"/>
</dbReference>
<evidence type="ECO:0000313" key="3">
    <source>
        <dbReference type="EMBL" id="ETO13867.1"/>
    </source>
</evidence>